<dbReference type="CDD" id="cd00431">
    <property type="entry name" value="cysteine_hydrolases"/>
    <property type="match status" value="1"/>
</dbReference>
<dbReference type="GO" id="GO:0016787">
    <property type="term" value="F:hydrolase activity"/>
    <property type="evidence" value="ECO:0007669"/>
    <property type="project" value="UniProtKB-KW"/>
</dbReference>
<protein>
    <submittedName>
        <fullName evidence="3">Cysteine hydrolase</fullName>
    </submittedName>
</protein>
<dbReference type="Gene3D" id="3.40.50.850">
    <property type="entry name" value="Isochorismatase-like"/>
    <property type="match status" value="1"/>
</dbReference>
<dbReference type="RefSeq" id="WP_224315280.1">
    <property type="nucleotide sequence ID" value="NZ_JAIRBM010000019.1"/>
</dbReference>
<evidence type="ECO:0000313" key="4">
    <source>
        <dbReference type="Proteomes" id="UP000704176"/>
    </source>
</evidence>
<dbReference type="Pfam" id="PF00857">
    <property type="entry name" value="Isochorismatase"/>
    <property type="match status" value="1"/>
</dbReference>
<dbReference type="EMBL" id="JAIRBM010000019">
    <property type="protein sequence ID" value="MBZ6078531.1"/>
    <property type="molecule type" value="Genomic_DNA"/>
</dbReference>
<feature type="domain" description="Isochorismatase-like" evidence="2">
    <location>
        <begin position="14"/>
        <end position="189"/>
    </location>
</feature>
<comment type="caution">
    <text evidence="3">The sequence shown here is derived from an EMBL/GenBank/DDBJ whole genome shotgun (WGS) entry which is preliminary data.</text>
</comment>
<keyword evidence="4" id="KW-1185">Reference proteome</keyword>
<dbReference type="Proteomes" id="UP000704176">
    <property type="component" value="Unassembled WGS sequence"/>
</dbReference>
<evidence type="ECO:0000256" key="1">
    <source>
        <dbReference type="ARBA" id="ARBA00022801"/>
    </source>
</evidence>
<dbReference type="SUPFAM" id="SSF52499">
    <property type="entry name" value="Isochorismatase-like hydrolases"/>
    <property type="match status" value="1"/>
</dbReference>
<dbReference type="PANTHER" id="PTHR43540">
    <property type="entry name" value="PEROXYUREIDOACRYLATE/UREIDOACRYLATE AMIDOHYDROLASE-RELATED"/>
    <property type="match status" value="1"/>
</dbReference>
<reference evidence="3 4" key="1">
    <citation type="submission" date="2021-09" db="EMBL/GenBank/DDBJ databases">
        <title>The complete genome sequence of a new microorganism.</title>
        <authorList>
            <person name="Zi Z."/>
        </authorList>
    </citation>
    <scope>NUCLEOTIDE SEQUENCE [LARGE SCALE GENOMIC DNA]</scope>
    <source>
        <strain evidence="3 4">WGZ8</strain>
    </source>
</reference>
<name>A0ABS7VSK2_9HYPH</name>
<organism evidence="3 4">
    <name type="scientific">Microvirga puerhi</name>
    <dbReference type="NCBI Taxonomy" id="2876078"/>
    <lineage>
        <taxon>Bacteria</taxon>
        <taxon>Pseudomonadati</taxon>
        <taxon>Pseudomonadota</taxon>
        <taxon>Alphaproteobacteria</taxon>
        <taxon>Hyphomicrobiales</taxon>
        <taxon>Methylobacteriaceae</taxon>
        <taxon>Microvirga</taxon>
    </lineage>
</organism>
<dbReference type="InterPro" id="IPR050272">
    <property type="entry name" value="Isochorismatase-like_hydrls"/>
</dbReference>
<dbReference type="InterPro" id="IPR036380">
    <property type="entry name" value="Isochorismatase-like_sf"/>
</dbReference>
<proteinExistence type="predicted"/>
<sequence>MAALLNGALTERSVHLCIDMQRLFSTEGPWPTPWMERVLPTVVRIAERFPERTVFTRFITPERPEDMPGTWRAYYERWRQATREYLDPRLLKLMPPLARLVPPATVVDKPVYSAFAGHKLLDYLRKRQADALIITGSETDVCVLATVLGAVDHGYRVVIVADGLCSSSDEGHDSLLSLYSKRFSQQIETVDSEMLLAAWN</sequence>
<dbReference type="InterPro" id="IPR000868">
    <property type="entry name" value="Isochorismatase-like_dom"/>
</dbReference>
<evidence type="ECO:0000313" key="3">
    <source>
        <dbReference type="EMBL" id="MBZ6078531.1"/>
    </source>
</evidence>
<gene>
    <name evidence="3" type="ORF">K9B37_19930</name>
</gene>
<evidence type="ECO:0000259" key="2">
    <source>
        <dbReference type="Pfam" id="PF00857"/>
    </source>
</evidence>
<dbReference type="PANTHER" id="PTHR43540:SF6">
    <property type="entry name" value="ISOCHORISMATASE-LIKE DOMAIN-CONTAINING PROTEIN"/>
    <property type="match status" value="1"/>
</dbReference>
<accession>A0ABS7VSK2</accession>
<keyword evidence="1 3" id="KW-0378">Hydrolase</keyword>